<dbReference type="Pfam" id="PF08951">
    <property type="entry name" value="EntA_Immun"/>
    <property type="match status" value="1"/>
</dbReference>
<name>A0A1L8RIH3_9ENTE</name>
<evidence type="ECO:0000313" key="2">
    <source>
        <dbReference type="EMBL" id="OJG19581.1"/>
    </source>
</evidence>
<sequence length="101" mass="11114">MSKEKVTLMMDQLSIAYADEQVAAISELQDMLLNAAQELEKTDDTGLVAANLTGKIAIYSLGHHNQVPIAVSTLYYQIKRDAEKYKGIAITAMMVPVWGIL</sequence>
<organism evidence="2 3">
    <name type="scientific">Enterococcus canis</name>
    <dbReference type="NCBI Taxonomy" id="214095"/>
    <lineage>
        <taxon>Bacteria</taxon>
        <taxon>Bacillati</taxon>
        <taxon>Bacillota</taxon>
        <taxon>Bacilli</taxon>
        <taxon>Lactobacillales</taxon>
        <taxon>Enterococcaceae</taxon>
        <taxon>Enterococcus</taxon>
    </lineage>
</organism>
<keyword evidence="1" id="KW-0079">Bacteriocin immunity</keyword>
<comment type="caution">
    <text evidence="2">The sequence shown here is derived from an EMBL/GenBank/DDBJ whole genome shotgun (WGS) entry which is preliminary data.</text>
</comment>
<gene>
    <name evidence="2" type="ORF">RU97_GL001152</name>
</gene>
<dbReference type="Gene3D" id="1.20.1440.50">
    <property type="entry name" value="Ta0600-like"/>
    <property type="match status" value="1"/>
</dbReference>
<reference evidence="2 3" key="1">
    <citation type="submission" date="2014-12" db="EMBL/GenBank/DDBJ databases">
        <title>Draft genome sequences of 29 type strains of Enterococci.</title>
        <authorList>
            <person name="Zhong Z."/>
            <person name="Sun Z."/>
            <person name="Liu W."/>
            <person name="Zhang W."/>
            <person name="Zhang H."/>
        </authorList>
    </citation>
    <scope>NUCLEOTIDE SEQUENCE [LARGE SCALE GENOMIC DNA]</scope>
    <source>
        <strain evidence="2 3">DSM 17029</strain>
    </source>
</reference>
<evidence type="ECO:0000313" key="3">
    <source>
        <dbReference type="Proteomes" id="UP000181884"/>
    </source>
</evidence>
<keyword evidence="3" id="KW-1185">Reference proteome</keyword>
<dbReference type="Proteomes" id="UP000181884">
    <property type="component" value="Unassembled WGS sequence"/>
</dbReference>
<dbReference type="STRING" id="214095.RU97_GL001152"/>
<dbReference type="InterPro" id="IPR023130">
    <property type="entry name" value="Ta0600-like_sf"/>
</dbReference>
<evidence type="ECO:0000256" key="1">
    <source>
        <dbReference type="ARBA" id="ARBA00023025"/>
    </source>
</evidence>
<dbReference type="RefSeq" id="WP_067390448.1">
    <property type="nucleotide sequence ID" value="NZ_JXKH01000002.1"/>
</dbReference>
<dbReference type="EMBL" id="JXKH01000002">
    <property type="protein sequence ID" value="OJG19581.1"/>
    <property type="molecule type" value="Genomic_DNA"/>
</dbReference>
<dbReference type="GO" id="GO:0030153">
    <property type="term" value="P:bacteriocin immunity"/>
    <property type="evidence" value="ECO:0007669"/>
    <property type="project" value="UniProtKB-KW"/>
</dbReference>
<dbReference type="SUPFAM" id="SSF109797">
    <property type="entry name" value="Bacteriocin immunity protein-like"/>
    <property type="match status" value="1"/>
</dbReference>
<accession>A0A1L8RIH3</accession>
<proteinExistence type="predicted"/>
<protein>
    <submittedName>
        <fullName evidence="2">Prebacteriocin</fullName>
    </submittedName>
</protein>
<dbReference type="AlphaFoldDB" id="A0A1L8RIH3"/>
<dbReference type="InterPro" id="IPR015046">
    <property type="entry name" value="LciA_Immunity-like"/>
</dbReference>